<dbReference type="InterPro" id="IPR041633">
    <property type="entry name" value="Polbeta"/>
</dbReference>
<dbReference type="KEGG" id="ifn:GM661_16375"/>
<protein>
    <recommendedName>
        <fullName evidence="1">Polymerase beta nucleotidyltransferase domain-containing protein</fullName>
    </recommendedName>
</protein>
<feature type="domain" description="Polymerase beta nucleotidyltransferase" evidence="1">
    <location>
        <begin position="8"/>
        <end position="96"/>
    </location>
</feature>
<accession>A0A8A7KDB9</accession>
<evidence type="ECO:0000259" key="1">
    <source>
        <dbReference type="Pfam" id="PF18765"/>
    </source>
</evidence>
<dbReference type="Proteomes" id="UP000665020">
    <property type="component" value="Chromosome"/>
</dbReference>
<evidence type="ECO:0000313" key="2">
    <source>
        <dbReference type="EMBL" id="QTL99421.1"/>
    </source>
</evidence>
<reference evidence="2" key="1">
    <citation type="submission" date="2019-12" db="EMBL/GenBank/DDBJ databases">
        <authorList>
            <person name="zhang j."/>
            <person name="sun C.M."/>
        </authorList>
    </citation>
    <scope>NUCLEOTIDE SEQUENCE</scope>
    <source>
        <strain evidence="2">NS-1</strain>
    </source>
</reference>
<proteinExistence type="predicted"/>
<dbReference type="Pfam" id="PF18765">
    <property type="entry name" value="Polbeta"/>
    <property type="match status" value="1"/>
</dbReference>
<sequence>MIKNLEELVIKLKNNSIVISIIEYGSRNCYDSYGNGDYDIFVIVEERFYSIESLHFYINDIPVDLNIRTIEDLKREKPLSFIDFSIYEGRIIYDKNNVVCNLIRENKQNWNEEENSFSEHDIAFDRFSKKHVLDKVKGRLDTNPILCNLLLDTNIYWLIQSYFKFNKMAYLGEKKAISYIKKKEPDIYQQLEEFYQKSNLEDKVSITEKIIDLVLKDVGGLWKQNEIIAFGINREVNNLKEKGKKIYDILLEPHNCE</sequence>
<dbReference type="AlphaFoldDB" id="A0A8A7KDB9"/>
<dbReference type="EMBL" id="CP046640">
    <property type="protein sequence ID" value="QTL99421.1"/>
    <property type="molecule type" value="Genomic_DNA"/>
</dbReference>
<evidence type="ECO:0000313" key="3">
    <source>
        <dbReference type="Proteomes" id="UP000665020"/>
    </source>
</evidence>
<dbReference type="RefSeq" id="WP_230867770.1">
    <property type="nucleotide sequence ID" value="NZ_CP046640.1"/>
</dbReference>
<keyword evidence="3" id="KW-1185">Reference proteome</keyword>
<organism evidence="2 3">
    <name type="scientific">Iocasia fonsfrigidae</name>
    <dbReference type="NCBI Taxonomy" id="2682810"/>
    <lineage>
        <taxon>Bacteria</taxon>
        <taxon>Bacillati</taxon>
        <taxon>Bacillota</taxon>
        <taxon>Clostridia</taxon>
        <taxon>Halanaerobiales</taxon>
        <taxon>Halanaerobiaceae</taxon>
        <taxon>Iocasia</taxon>
    </lineage>
</organism>
<name>A0A8A7KDB9_9FIRM</name>
<gene>
    <name evidence="2" type="ORF">GM661_16375</name>
</gene>